<dbReference type="SMART" id="SM00855">
    <property type="entry name" value="PGAM"/>
    <property type="match status" value="1"/>
</dbReference>
<accession>A0ABQ4FCQ6</accession>
<gene>
    <name evidence="2" type="ORF">Mam01_27810</name>
</gene>
<dbReference type="CDD" id="cd07067">
    <property type="entry name" value="HP_PGM_like"/>
    <property type="match status" value="1"/>
</dbReference>
<evidence type="ECO:0000313" key="2">
    <source>
        <dbReference type="EMBL" id="GIH32617.1"/>
    </source>
</evidence>
<sequence>MSDAVSEAASDALGDAVSVRTLVVVRHAQAGHAPGLADSERPLTPRGERDARAAGEEIRRLAPALVLCSPSVRTRRTAELLAPGVPAEIERDIYEAFPDDLLDVLRRTDAEIASLVLVGHNPGVHELVMALTGARLDGFPTCAYAVIELGVPWEEAGPETGRLIRVGRP</sequence>
<dbReference type="Proteomes" id="UP000651728">
    <property type="component" value="Unassembled WGS sequence"/>
</dbReference>
<keyword evidence="3" id="KW-1185">Reference proteome</keyword>
<dbReference type="SUPFAM" id="SSF53254">
    <property type="entry name" value="Phosphoglycerate mutase-like"/>
    <property type="match status" value="1"/>
</dbReference>
<dbReference type="InterPro" id="IPR029033">
    <property type="entry name" value="His_PPase_superfam"/>
</dbReference>
<name>A0ABQ4FCQ6_9ACTN</name>
<organism evidence="2 3">
    <name type="scientific">Microbispora amethystogenes</name>
    <dbReference type="NCBI Taxonomy" id="1427754"/>
    <lineage>
        <taxon>Bacteria</taxon>
        <taxon>Bacillati</taxon>
        <taxon>Actinomycetota</taxon>
        <taxon>Actinomycetes</taxon>
        <taxon>Streptosporangiales</taxon>
        <taxon>Streptosporangiaceae</taxon>
        <taxon>Microbispora</taxon>
    </lineage>
</organism>
<feature type="compositionally biased region" description="Basic and acidic residues" evidence="1">
    <location>
        <begin position="38"/>
        <end position="52"/>
    </location>
</feature>
<protein>
    <submittedName>
        <fullName evidence="2">Phosphoglycerate mutase</fullName>
    </submittedName>
</protein>
<dbReference type="Pfam" id="PF00300">
    <property type="entry name" value="His_Phos_1"/>
    <property type="match status" value="1"/>
</dbReference>
<proteinExistence type="predicted"/>
<comment type="caution">
    <text evidence="2">The sequence shown here is derived from an EMBL/GenBank/DDBJ whole genome shotgun (WGS) entry which is preliminary data.</text>
</comment>
<reference evidence="2 3" key="1">
    <citation type="submission" date="2021-01" db="EMBL/GenBank/DDBJ databases">
        <title>Whole genome shotgun sequence of Microbispora amethystogenes NBRC 101907.</title>
        <authorList>
            <person name="Komaki H."/>
            <person name="Tamura T."/>
        </authorList>
    </citation>
    <scope>NUCLEOTIDE SEQUENCE [LARGE SCALE GENOMIC DNA]</scope>
    <source>
        <strain evidence="2 3">NBRC 101907</strain>
    </source>
</reference>
<dbReference type="Gene3D" id="3.40.50.1240">
    <property type="entry name" value="Phosphoglycerate mutase-like"/>
    <property type="match status" value="1"/>
</dbReference>
<evidence type="ECO:0000313" key="3">
    <source>
        <dbReference type="Proteomes" id="UP000651728"/>
    </source>
</evidence>
<dbReference type="InterPro" id="IPR013078">
    <property type="entry name" value="His_Pase_superF_clade-1"/>
</dbReference>
<evidence type="ECO:0000256" key="1">
    <source>
        <dbReference type="SAM" id="MobiDB-lite"/>
    </source>
</evidence>
<dbReference type="EMBL" id="BOOB01000018">
    <property type="protein sequence ID" value="GIH32617.1"/>
    <property type="molecule type" value="Genomic_DNA"/>
</dbReference>
<feature type="region of interest" description="Disordered" evidence="1">
    <location>
        <begin position="31"/>
        <end position="52"/>
    </location>
</feature>
<dbReference type="PANTHER" id="PTHR47623:SF1">
    <property type="entry name" value="OS09G0287300 PROTEIN"/>
    <property type="match status" value="1"/>
</dbReference>
<dbReference type="PANTHER" id="PTHR47623">
    <property type="entry name" value="OS09G0287300 PROTEIN"/>
    <property type="match status" value="1"/>
</dbReference>